<feature type="region of interest" description="Disordered" evidence="1">
    <location>
        <begin position="1"/>
        <end position="20"/>
    </location>
</feature>
<dbReference type="STRING" id="6185.A0A095A374"/>
<accession>A0A095A374</accession>
<sequence length="600" mass="67924">MIADISKYDGEKETPPNPGDLRSLPEFAALCSFLTFFGSDLGIHLTFPQLYDFLALQNSGMKCSTKTKIWETLHVKLLNKLKYRARPDRWEPVLGRFLLSHGLHIDGIQTAAELLLNSECGNNEKLNVFIQESSEYVSNYYRLSPNVRVKTLLCLLETQFDRNQPFKDKANLRSPVDLRFPPLGIDVWGRSYCLLKDSDINIYLYREDHQENNFQLLCESFDDVRGLIEELKEAFSEDEKLESIFKKKQASDRSNLKYQWTNLIQDNVASPELEISKNDEDSVVSPLSQPNDFLKPSITPPPTPTCDQKPTIHSVDMLLAISKIEHSVKTESQENSGLSEEVVSSDRGKTDDQNHNVHEFEVEQKCLDAKCTRTVVSYRESNDETTDNSEHNLPEIPVTSKSKVRRVLDDEEEEKEEDADRSPTPISVSLKVKRSQSNRTVLKYSSDSDYQPCEDDDDDQEGDSQGDSDSLTTDGKIPPTNISIKSKGIIESQSDESNHQHSTSELIISETSDIDNSLFKDNVKSVSVESGGCKVESTDNIMVNSFDTSKNHVNGNNYENDEEVEDEADECLPVRTLPHVSPQFDKQIIENKPCVSPDIF</sequence>
<dbReference type="EMBL" id="KL251790">
    <property type="protein sequence ID" value="KGB41257.1"/>
    <property type="molecule type" value="Genomic_DNA"/>
</dbReference>
<organism evidence="2">
    <name type="scientific">Schistosoma haematobium</name>
    <name type="common">Blood fluke</name>
    <dbReference type="NCBI Taxonomy" id="6185"/>
    <lineage>
        <taxon>Eukaryota</taxon>
        <taxon>Metazoa</taxon>
        <taxon>Spiralia</taxon>
        <taxon>Lophotrochozoa</taxon>
        <taxon>Platyhelminthes</taxon>
        <taxon>Trematoda</taxon>
        <taxon>Digenea</taxon>
        <taxon>Strigeidida</taxon>
        <taxon>Schistosomatoidea</taxon>
        <taxon>Schistosomatidae</taxon>
        <taxon>Schistosoma</taxon>
    </lineage>
</organism>
<proteinExistence type="predicted"/>
<name>A0A095A374_SCHHA</name>
<feature type="compositionally biased region" description="Acidic residues" evidence="1">
    <location>
        <begin position="452"/>
        <end position="466"/>
    </location>
</feature>
<feature type="compositionally biased region" description="Basic and acidic residues" evidence="1">
    <location>
        <begin position="344"/>
        <end position="353"/>
    </location>
</feature>
<dbReference type="GO" id="GO:0045892">
    <property type="term" value="P:negative regulation of DNA-templated transcription"/>
    <property type="evidence" value="ECO:0007669"/>
    <property type="project" value="TreeGrafter"/>
</dbReference>
<dbReference type="InterPro" id="IPR028938">
    <property type="entry name" value="Rsf1-like"/>
</dbReference>
<feature type="region of interest" description="Disordered" evidence="1">
    <location>
        <begin position="380"/>
        <end position="504"/>
    </location>
</feature>
<dbReference type="PANTHER" id="PTHR14296">
    <property type="entry name" value="REMODELING AND SPACING FACTOR 1"/>
    <property type="match status" value="1"/>
</dbReference>
<dbReference type="GO" id="GO:0031213">
    <property type="term" value="C:RSF complex"/>
    <property type="evidence" value="ECO:0007669"/>
    <property type="project" value="InterPro"/>
</dbReference>
<gene>
    <name evidence="2" type="ORF">MS3_09762</name>
</gene>
<evidence type="ECO:0000256" key="1">
    <source>
        <dbReference type="SAM" id="MobiDB-lite"/>
    </source>
</evidence>
<feature type="compositionally biased region" description="Acidic residues" evidence="1">
    <location>
        <begin position="409"/>
        <end position="419"/>
    </location>
</feature>
<feature type="compositionally biased region" description="Basic and acidic residues" evidence="1">
    <location>
        <begin position="1"/>
        <end position="14"/>
    </location>
</feature>
<dbReference type="AlphaFoldDB" id="A0A095A374"/>
<evidence type="ECO:0000313" key="2">
    <source>
        <dbReference type="EMBL" id="KGB41257.1"/>
    </source>
</evidence>
<protein>
    <submittedName>
        <fullName evidence="2">Uncharacterized protein</fullName>
    </submittedName>
</protein>
<feature type="region of interest" description="Disordered" evidence="1">
    <location>
        <begin position="328"/>
        <end position="353"/>
    </location>
</feature>
<dbReference type="PANTHER" id="PTHR14296:SF16">
    <property type="entry name" value="REMODELING AND SPACING FACTOR 1"/>
    <property type="match status" value="1"/>
</dbReference>
<reference evidence="2" key="1">
    <citation type="journal article" date="2012" name="Nat. Genet.">
        <title>Whole-genome sequence of Schistosoma haematobium.</title>
        <authorList>
            <person name="Young N.D."/>
            <person name="Jex A.R."/>
            <person name="Li B."/>
            <person name="Liu S."/>
            <person name="Yang L."/>
            <person name="Xiong Z."/>
            <person name="Li Y."/>
            <person name="Cantacessi C."/>
            <person name="Hall R.S."/>
            <person name="Xu X."/>
            <person name="Chen F."/>
            <person name="Wu X."/>
            <person name="Zerlotini A."/>
            <person name="Oliveira G."/>
            <person name="Hofmann A."/>
            <person name="Zhang G."/>
            <person name="Fang X."/>
            <person name="Kang Y."/>
            <person name="Campbell B.E."/>
            <person name="Loukas A."/>
            <person name="Ranganathan S."/>
            <person name="Rollinson D."/>
            <person name="Rinaldi G."/>
            <person name="Brindley P.J."/>
            <person name="Yang H."/>
            <person name="Wang J."/>
            <person name="Wang J."/>
            <person name="Gasser R.B."/>
        </authorList>
    </citation>
    <scope>NUCLEOTIDE SEQUENCE [LARGE SCALE GENOMIC DNA]</scope>
</reference>
<dbReference type="GO" id="GO:0042393">
    <property type="term" value="F:histone binding"/>
    <property type="evidence" value="ECO:0007669"/>
    <property type="project" value="TreeGrafter"/>
</dbReference>